<comment type="caution">
    <text evidence="1">The sequence shown here is derived from an EMBL/GenBank/DDBJ whole genome shotgun (WGS) entry which is preliminary data.</text>
</comment>
<reference evidence="1" key="1">
    <citation type="submission" date="2021-04" db="EMBL/GenBank/DDBJ databases">
        <authorList>
            <person name="Chebbi M.A.C M."/>
        </authorList>
    </citation>
    <scope>NUCLEOTIDE SEQUENCE</scope>
</reference>
<name>A0A8J2HJ27_COTCN</name>
<proteinExistence type="predicted"/>
<evidence type="ECO:0000313" key="2">
    <source>
        <dbReference type="Proteomes" id="UP000786811"/>
    </source>
</evidence>
<evidence type="ECO:0000313" key="1">
    <source>
        <dbReference type="EMBL" id="CAG5097601.1"/>
    </source>
</evidence>
<dbReference type="OrthoDB" id="7694116at2759"/>
<organism evidence="1 2">
    <name type="scientific">Cotesia congregata</name>
    <name type="common">Parasitoid wasp</name>
    <name type="synonym">Apanteles congregatus</name>
    <dbReference type="NCBI Taxonomy" id="51543"/>
    <lineage>
        <taxon>Eukaryota</taxon>
        <taxon>Metazoa</taxon>
        <taxon>Ecdysozoa</taxon>
        <taxon>Arthropoda</taxon>
        <taxon>Hexapoda</taxon>
        <taxon>Insecta</taxon>
        <taxon>Pterygota</taxon>
        <taxon>Neoptera</taxon>
        <taxon>Endopterygota</taxon>
        <taxon>Hymenoptera</taxon>
        <taxon>Apocrita</taxon>
        <taxon>Ichneumonoidea</taxon>
        <taxon>Braconidae</taxon>
        <taxon>Microgastrinae</taxon>
        <taxon>Cotesia</taxon>
    </lineage>
</organism>
<protein>
    <submittedName>
        <fullName evidence="1">Uncharacterized protein</fullName>
    </submittedName>
</protein>
<gene>
    <name evidence="1" type="ORF">HICCMSTLAB_LOCUS8784</name>
</gene>
<sequence length="96" mass="11333">MYSLACFIYKLLKSGEPKFLIKSTDIRRSERIAAKQINVSFKMPNFSTTTFEHSFVVSAMRIWRELPFEVTNSLSLNSFKTSTFEFFMKRERNNKS</sequence>
<dbReference type="EMBL" id="CAJNRD030001121">
    <property type="protein sequence ID" value="CAG5097601.1"/>
    <property type="molecule type" value="Genomic_DNA"/>
</dbReference>
<dbReference type="Proteomes" id="UP000786811">
    <property type="component" value="Unassembled WGS sequence"/>
</dbReference>
<keyword evidence="2" id="KW-1185">Reference proteome</keyword>
<accession>A0A8J2HJ27</accession>
<dbReference type="AlphaFoldDB" id="A0A8J2HJ27"/>